<dbReference type="NCBIfam" id="TIGR03968">
    <property type="entry name" value="mycofact_TetR"/>
    <property type="match status" value="1"/>
</dbReference>
<dbReference type="Proteomes" id="UP000460272">
    <property type="component" value="Unassembled WGS sequence"/>
</dbReference>
<keyword evidence="8" id="KW-1185">Reference proteome</keyword>
<dbReference type="RefSeq" id="WP_145851724.1">
    <property type="nucleotide sequence ID" value="NZ_RPFW01000001.1"/>
</dbReference>
<keyword evidence="2 4" id="KW-0238">DNA-binding</keyword>
<dbReference type="PRINTS" id="PR00455">
    <property type="entry name" value="HTHTETR"/>
</dbReference>
<name>A0A6P2C6Q3_9ACTN</name>
<feature type="region of interest" description="Disordered" evidence="5">
    <location>
        <begin position="1"/>
        <end position="20"/>
    </location>
</feature>
<keyword evidence="1" id="KW-0805">Transcription regulation</keyword>
<dbReference type="PANTHER" id="PTHR30055:SF238">
    <property type="entry name" value="MYCOFACTOCIN BIOSYNTHESIS TRANSCRIPTIONAL REGULATOR MFTR-RELATED"/>
    <property type="match status" value="1"/>
</dbReference>
<dbReference type="OrthoDB" id="956698at2"/>
<dbReference type="AlphaFoldDB" id="A0A6P2C6Q3"/>
<dbReference type="Pfam" id="PF00440">
    <property type="entry name" value="TetR_N"/>
    <property type="match status" value="1"/>
</dbReference>
<evidence type="ECO:0000313" key="8">
    <source>
        <dbReference type="Proteomes" id="UP000460272"/>
    </source>
</evidence>
<gene>
    <name evidence="7" type="primary">mftR</name>
    <name evidence="7" type="ORF">EAS64_06480</name>
</gene>
<evidence type="ECO:0000313" key="7">
    <source>
        <dbReference type="EMBL" id="TVZ06968.1"/>
    </source>
</evidence>
<dbReference type="InterPro" id="IPR023772">
    <property type="entry name" value="DNA-bd_HTH_TetR-type_CS"/>
</dbReference>
<dbReference type="PROSITE" id="PS50977">
    <property type="entry name" value="HTH_TETR_2"/>
    <property type="match status" value="1"/>
</dbReference>
<proteinExistence type="predicted"/>
<dbReference type="InterPro" id="IPR009057">
    <property type="entry name" value="Homeodomain-like_sf"/>
</dbReference>
<dbReference type="PANTHER" id="PTHR30055">
    <property type="entry name" value="HTH-TYPE TRANSCRIPTIONAL REGULATOR RUTR"/>
    <property type="match status" value="1"/>
</dbReference>
<evidence type="ECO:0000256" key="3">
    <source>
        <dbReference type="ARBA" id="ARBA00023163"/>
    </source>
</evidence>
<dbReference type="Gene3D" id="1.10.357.10">
    <property type="entry name" value="Tetracycline Repressor, domain 2"/>
    <property type="match status" value="1"/>
</dbReference>
<dbReference type="PROSITE" id="PS01081">
    <property type="entry name" value="HTH_TETR_1"/>
    <property type="match status" value="1"/>
</dbReference>
<feature type="compositionally biased region" description="Low complexity" evidence="5">
    <location>
        <begin position="1"/>
        <end position="12"/>
    </location>
</feature>
<sequence>MTEQGAADQAGARRGRPPSTSRRELRLIALRLFAEDGFESTTIEQIAAEAGVSERTFFRYFTTKASVLWAEFETEVETIRAALASVPDDVPMMDAIRNAVGAANHYHADDVPEMRMRMHLIATVPALSFSAAEHYEAWERAISEFAGRRLGQPPGSLYPLTIGRSALAACRAAYDRWSARADNDLTAYLDAALSALAAGFDPATIARALAEFEVSVPG</sequence>
<feature type="DNA-binding region" description="H-T-H motif" evidence="4">
    <location>
        <begin position="42"/>
        <end position="61"/>
    </location>
</feature>
<dbReference type="GO" id="GO:0003700">
    <property type="term" value="F:DNA-binding transcription factor activity"/>
    <property type="evidence" value="ECO:0007669"/>
    <property type="project" value="TreeGrafter"/>
</dbReference>
<dbReference type="InterPro" id="IPR041347">
    <property type="entry name" value="MftR_C"/>
</dbReference>
<feature type="domain" description="HTH tetR-type" evidence="6">
    <location>
        <begin position="19"/>
        <end position="79"/>
    </location>
</feature>
<keyword evidence="3" id="KW-0804">Transcription</keyword>
<dbReference type="InterPro" id="IPR001647">
    <property type="entry name" value="HTH_TetR"/>
</dbReference>
<dbReference type="Gene3D" id="1.10.10.60">
    <property type="entry name" value="Homeodomain-like"/>
    <property type="match status" value="1"/>
</dbReference>
<evidence type="ECO:0000259" key="6">
    <source>
        <dbReference type="PROSITE" id="PS50977"/>
    </source>
</evidence>
<reference evidence="7 8" key="1">
    <citation type="submission" date="2018-11" db="EMBL/GenBank/DDBJ databases">
        <title>Trebonia kvetii gen.nov., sp.nov., a novel acidophilic actinobacterium, and proposal of the new actinobacterial family Treboniaceae fam. nov.</title>
        <authorList>
            <person name="Rapoport D."/>
            <person name="Sagova-Mareckova M."/>
            <person name="Sedlacek I."/>
            <person name="Provaznik J."/>
            <person name="Kralova S."/>
            <person name="Pavlinic D."/>
            <person name="Benes V."/>
            <person name="Kopecky J."/>
        </authorList>
    </citation>
    <scope>NUCLEOTIDE SEQUENCE [LARGE SCALE GENOMIC DNA]</scope>
    <source>
        <strain evidence="7 8">15Tr583</strain>
    </source>
</reference>
<dbReference type="InterPro" id="IPR023851">
    <property type="entry name" value="Tscrpt_reg_TetR-type"/>
</dbReference>
<dbReference type="EMBL" id="RPFW01000001">
    <property type="protein sequence ID" value="TVZ06968.1"/>
    <property type="molecule type" value="Genomic_DNA"/>
</dbReference>
<dbReference type="SUPFAM" id="SSF46689">
    <property type="entry name" value="Homeodomain-like"/>
    <property type="match status" value="1"/>
</dbReference>
<organism evidence="7 8">
    <name type="scientific">Trebonia kvetii</name>
    <dbReference type="NCBI Taxonomy" id="2480626"/>
    <lineage>
        <taxon>Bacteria</taxon>
        <taxon>Bacillati</taxon>
        <taxon>Actinomycetota</taxon>
        <taxon>Actinomycetes</taxon>
        <taxon>Streptosporangiales</taxon>
        <taxon>Treboniaceae</taxon>
        <taxon>Trebonia</taxon>
    </lineage>
</organism>
<evidence type="ECO:0000256" key="1">
    <source>
        <dbReference type="ARBA" id="ARBA00023015"/>
    </source>
</evidence>
<dbReference type="GO" id="GO:0000976">
    <property type="term" value="F:transcription cis-regulatory region binding"/>
    <property type="evidence" value="ECO:0007669"/>
    <property type="project" value="TreeGrafter"/>
</dbReference>
<dbReference type="InterPro" id="IPR050109">
    <property type="entry name" value="HTH-type_TetR-like_transc_reg"/>
</dbReference>
<accession>A0A6P2C6Q3</accession>
<evidence type="ECO:0000256" key="4">
    <source>
        <dbReference type="PROSITE-ProRule" id="PRU00335"/>
    </source>
</evidence>
<comment type="caution">
    <text evidence="7">The sequence shown here is derived from an EMBL/GenBank/DDBJ whole genome shotgun (WGS) entry which is preliminary data.</text>
</comment>
<dbReference type="Pfam" id="PF17754">
    <property type="entry name" value="TetR_C_14"/>
    <property type="match status" value="1"/>
</dbReference>
<evidence type="ECO:0000256" key="2">
    <source>
        <dbReference type="ARBA" id="ARBA00023125"/>
    </source>
</evidence>
<protein>
    <submittedName>
        <fullName evidence="7">Mycofactocin system transcriptional regulator</fullName>
    </submittedName>
</protein>
<evidence type="ECO:0000256" key="5">
    <source>
        <dbReference type="SAM" id="MobiDB-lite"/>
    </source>
</evidence>